<evidence type="ECO:0000313" key="1">
    <source>
        <dbReference type="EMBL" id="UQN29230.1"/>
    </source>
</evidence>
<proteinExistence type="predicted"/>
<accession>A0ABY4N7S5</accession>
<evidence type="ECO:0000313" key="2">
    <source>
        <dbReference type="Proteomes" id="UP001055868"/>
    </source>
</evidence>
<evidence type="ECO:0008006" key="3">
    <source>
        <dbReference type="Google" id="ProtNLM"/>
    </source>
</evidence>
<dbReference type="Proteomes" id="UP001055868">
    <property type="component" value="Chromosome"/>
</dbReference>
<organism evidence="1 2">
    <name type="scientific">Brachybacterium kimchii</name>
    <dbReference type="NCBI Taxonomy" id="2942909"/>
    <lineage>
        <taxon>Bacteria</taxon>
        <taxon>Bacillati</taxon>
        <taxon>Actinomycetota</taxon>
        <taxon>Actinomycetes</taxon>
        <taxon>Micrococcales</taxon>
        <taxon>Dermabacteraceae</taxon>
        <taxon>Brachybacterium</taxon>
    </lineage>
</organism>
<name>A0ABY4N7S5_9MICO</name>
<keyword evidence="2" id="KW-1185">Reference proteome</keyword>
<gene>
    <name evidence="1" type="ORF">M4486_16595</name>
</gene>
<dbReference type="RefSeq" id="WP_249478423.1">
    <property type="nucleotide sequence ID" value="NZ_CP097218.1"/>
</dbReference>
<sequence>MTTTDDAVQPLQVSGVFPSLAQIADFGPPRTEIGVGALMPWNGALYVQNYTSHKARSGSGVSLRRIQPDMSMEVVPETVGVDGTYTNRFVHYPTGRLVIGPQVIEQDHTIHVVPELQEHRLCGTAHHLRTPETHVYVLTMEGLVFELDVLTLETALVWDLNDELTTEGEWKVHYKDCYTAYGRFLVCSNEYGEAEWAGERARGRLAEFDGESWRILERKPFTAIGGRGEFAGTIFASGWDRASAILQVFSESDQTWTRYRLPKASHTFDHKWQTEWPRIRETEHERLLLDHHGMYYELSPWAYGGRVWGVRPISTHLWVLGDFCSWLGMLVMGADNASPSTGHNVTTAEPQSGLWFGKTDDLWSYGKAAGWGGPWWEDEVSAGEPSDPYLMTGFDRKVLHLQNHGGADVTVTIQIDPRGDAAFGTHTVLTVAPGALESYVFPAGFSAHWLRLISDQDSVLTAQLFYT</sequence>
<dbReference type="EMBL" id="CP097218">
    <property type="protein sequence ID" value="UQN29230.1"/>
    <property type="molecule type" value="Genomic_DNA"/>
</dbReference>
<reference evidence="1" key="1">
    <citation type="submission" date="2022-05" db="EMBL/GenBank/DDBJ databases">
        <title>Genomic analysis of Brachybacterium sp. CBA3104.</title>
        <authorList>
            <person name="Roh S.W."/>
            <person name="Kim Y.B."/>
            <person name="Kim Y."/>
        </authorList>
    </citation>
    <scope>NUCLEOTIDE SEQUENCE</scope>
    <source>
        <strain evidence="1">CBA3104</strain>
    </source>
</reference>
<protein>
    <recommendedName>
        <fullName evidence="3">DUF4185 domain-containing protein</fullName>
    </recommendedName>
</protein>